<dbReference type="CDD" id="cd10747">
    <property type="entry name" value="DnaJ_C"/>
    <property type="match status" value="1"/>
</dbReference>
<dbReference type="InterPro" id="IPR018253">
    <property type="entry name" value="DnaJ_domain_CS"/>
</dbReference>
<protein>
    <recommendedName>
        <fullName evidence="3">J domain-containing protein</fullName>
    </recommendedName>
</protein>
<dbReference type="InterPro" id="IPR036869">
    <property type="entry name" value="J_dom_sf"/>
</dbReference>
<feature type="domain" description="J" evidence="3">
    <location>
        <begin position="1"/>
        <end position="52"/>
    </location>
</feature>
<evidence type="ECO:0000256" key="1">
    <source>
        <dbReference type="ARBA" id="ARBA00023186"/>
    </source>
</evidence>
<dbReference type="InterPro" id="IPR002939">
    <property type="entry name" value="DnaJ_C"/>
</dbReference>
<organism evidence="4">
    <name type="scientific">Arcella intermedia</name>
    <dbReference type="NCBI Taxonomy" id="1963864"/>
    <lineage>
        <taxon>Eukaryota</taxon>
        <taxon>Amoebozoa</taxon>
        <taxon>Tubulinea</taxon>
        <taxon>Elardia</taxon>
        <taxon>Arcellinida</taxon>
        <taxon>Sphaerothecina</taxon>
        <taxon>Arcellidae</taxon>
        <taxon>Arcella</taxon>
    </lineage>
</organism>
<keyword evidence="2" id="KW-1133">Transmembrane helix</keyword>
<dbReference type="PRINTS" id="PR00625">
    <property type="entry name" value="JDOMAIN"/>
</dbReference>
<dbReference type="SUPFAM" id="SSF49493">
    <property type="entry name" value="HSP40/DnaJ peptide-binding domain"/>
    <property type="match status" value="2"/>
</dbReference>
<feature type="transmembrane region" description="Helical" evidence="2">
    <location>
        <begin position="307"/>
        <end position="325"/>
    </location>
</feature>
<keyword evidence="2" id="KW-0812">Transmembrane</keyword>
<dbReference type="Gene3D" id="2.60.260.20">
    <property type="entry name" value="Urease metallochaperone UreE, N-terminal domain"/>
    <property type="match status" value="2"/>
</dbReference>
<dbReference type="InterPro" id="IPR051339">
    <property type="entry name" value="DnaJ_subfamily_B"/>
</dbReference>
<dbReference type="EMBL" id="GIBP01004435">
    <property type="protein sequence ID" value="NDV33404.1"/>
    <property type="molecule type" value="Transcribed_RNA"/>
</dbReference>
<evidence type="ECO:0000259" key="3">
    <source>
        <dbReference type="PROSITE" id="PS50076"/>
    </source>
</evidence>
<reference evidence="4" key="1">
    <citation type="journal article" date="2020" name="J. Eukaryot. Microbiol.">
        <title>De novo Sequencing, Assembly and Annotation of the Transcriptome for the Free-Living Testate Amoeba Arcella intermedia.</title>
        <authorList>
            <person name="Ribeiro G.M."/>
            <person name="Porfirio-Sousa A.L."/>
            <person name="Maurer-Alcala X.X."/>
            <person name="Katz L.A."/>
            <person name="Lahr D.J.G."/>
        </authorList>
    </citation>
    <scope>NUCLEOTIDE SEQUENCE</scope>
</reference>
<dbReference type="GO" id="GO:0005829">
    <property type="term" value="C:cytosol"/>
    <property type="evidence" value="ECO:0007669"/>
    <property type="project" value="TreeGrafter"/>
</dbReference>
<dbReference type="Gene3D" id="1.10.287.110">
    <property type="entry name" value="DnaJ domain"/>
    <property type="match status" value="1"/>
</dbReference>
<accession>A0A6B2L8T3</accession>
<dbReference type="CDD" id="cd06257">
    <property type="entry name" value="DnaJ"/>
    <property type="match status" value="1"/>
</dbReference>
<evidence type="ECO:0000256" key="2">
    <source>
        <dbReference type="SAM" id="Phobius"/>
    </source>
</evidence>
<dbReference type="SMART" id="SM00271">
    <property type="entry name" value="DnaJ"/>
    <property type="match status" value="1"/>
</dbReference>
<evidence type="ECO:0000313" key="4">
    <source>
        <dbReference type="EMBL" id="NDV33404.1"/>
    </source>
</evidence>
<dbReference type="PANTHER" id="PTHR24078">
    <property type="entry name" value="DNAJ HOMOLOG SUBFAMILY C MEMBER"/>
    <property type="match status" value="1"/>
</dbReference>
<dbReference type="FunFam" id="2.60.260.20:FF:000013">
    <property type="entry name" value="DnaJ subfamily B member 11"/>
    <property type="match status" value="1"/>
</dbReference>
<dbReference type="PANTHER" id="PTHR24078:SF553">
    <property type="entry name" value="DNAJ HOMOLOG SUBFAMILY B MEMBER 5"/>
    <property type="match status" value="1"/>
</dbReference>
<keyword evidence="2" id="KW-0472">Membrane</keyword>
<dbReference type="Pfam" id="PF00226">
    <property type="entry name" value="DnaJ"/>
    <property type="match status" value="1"/>
</dbReference>
<dbReference type="InterPro" id="IPR008971">
    <property type="entry name" value="HSP40/DnaJ_pept-bd"/>
</dbReference>
<dbReference type="PROSITE" id="PS50076">
    <property type="entry name" value="DNAJ_2"/>
    <property type="match status" value="1"/>
</dbReference>
<sequence>MKKAYKNLALKWHPDRHSEEEKENATNNFKEIAEAYEVLSNKDKRALYDRYGHEGLSPRSTPFRTSSTSFHTNDDFFDIFQDFFAGGGGSGFARAGFGRPPMRKSAPIKCKLSCTLEDLYTGTTKKLLLPVSRGGYATEKPFEVTIKRGWTAGMTVTYEGEGNEYPGLAPGDLVFVLEEAPHPRYTREKDTLHYTFNVPLRDALLGFSGSYVFLDGQTHKFTMSQMVDPRSTLVVEGRGMPSRKYEGHYGDLVVHFNVLFPKALSVAKREQLKGAFEGVVYQNPDPSVLEAIWTGQVGYWQVIRRNLSVVVFSLLCLYFFFVVPVRKL</sequence>
<dbReference type="InterPro" id="IPR001623">
    <property type="entry name" value="DnaJ_domain"/>
</dbReference>
<dbReference type="SUPFAM" id="SSF46565">
    <property type="entry name" value="Chaperone J-domain"/>
    <property type="match status" value="1"/>
</dbReference>
<dbReference type="GO" id="GO:0006457">
    <property type="term" value="P:protein folding"/>
    <property type="evidence" value="ECO:0007669"/>
    <property type="project" value="InterPro"/>
</dbReference>
<dbReference type="GO" id="GO:0051087">
    <property type="term" value="F:protein-folding chaperone binding"/>
    <property type="evidence" value="ECO:0007669"/>
    <property type="project" value="TreeGrafter"/>
</dbReference>
<dbReference type="PROSITE" id="PS00636">
    <property type="entry name" value="DNAJ_1"/>
    <property type="match status" value="1"/>
</dbReference>
<name>A0A6B2L8T3_9EUKA</name>
<dbReference type="AlphaFoldDB" id="A0A6B2L8T3"/>
<keyword evidence="1" id="KW-0143">Chaperone</keyword>
<proteinExistence type="predicted"/>
<dbReference type="Pfam" id="PF01556">
    <property type="entry name" value="DnaJ_C"/>
    <property type="match status" value="1"/>
</dbReference>
<dbReference type="GO" id="GO:0051082">
    <property type="term" value="F:unfolded protein binding"/>
    <property type="evidence" value="ECO:0007669"/>
    <property type="project" value="InterPro"/>
</dbReference>